<dbReference type="Proteomes" id="UP001145114">
    <property type="component" value="Unassembled WGS sequence"/>
</dbReference>
<evidence type="ECO:0000313" key="2">
    <source>
        <dbReference type="Proteomes" id="UP001145114"/>
    </source>
</evidence>
<comment type="caution">
    <text evidence="1">The sequence shown here is derived from an EMBL/GenBank/DDBJ whole genome shotgun (WGS) entry which is preliminary data.</text>
</comment>
<sequence>MLGGWRKPTTIPVVTSKLGTKVYVSNSAAGPGSVARRGQSQAGPPRHEVDSSNTQAVSYGPFIDRFPPK</sequence>
<protein>
    <submittedName>
        <fullName evidence="1">Uncharacterized protein</fullName>
    </submittedName>
</protein>
<evidence type="ECO:0000313" key="1">
    <source>
        <dbReference type="EMBL" id="KAJ1669660.1"/>
    </source>
</evidence>
<dbReference type="EMBL" id="JAMZIH010009761">
    <property type="protein sequence ID" value="KAJ1669660.1"/>
    <property type="molecule type" value="Genomic_DNA"/>
</dbReference>
<feature type="non-terminal residue" evidence="1">
    <location>
        <position position="69"/>
    </location>
</feature>
<reference evidence="1" key="1">
    <citation type="submission" date="2022-06" db="EMBL/GenBank/DDBJ databases">
        <title>Phylogenomic reconstructions and comparative analyses of Kickxellomycotina fungi.</title>
        <authorList>
            <person name="Reynolds N.K."/>
            <person name="Stajich J.E."/>
            <person name="Barry K."/>
            <person name="Grigoriev I.V."/>
            <person name="Crous P."/>
            <person name="Smith M.E."/>
        </authorList>
    </citation>
    <scope>NUCLEOTIDE SEQUENCE</scope>
    <source>
        <strain evidence="1">RSA 2271</strain>
    </source>
</reference>
<name>A0ACC1H6E9_9FUNG</name>
<proteinExistence type="predicted"/>
<gene>
    <name evidence="1" type="ORF">EV182_008656</name>
</gene>
<keyword evidence="2" id="KW-1185">Reference proteome</keyword>
<accession>A0ACC1H6E9</accession>
<organism evidence="1 2">
    <name type="scientific">Spiromyces aspiralis</name>
    <dbReference type="NCBI Taxonomy" id="68401"/>
    <lineage>
        <taxon>Eukaryota</taxon>
        <taxon>Fungi</taxon>
        <taxon>Fungi incertae sedis</taxon>
        <taxon>Zoopagomycota</taxon>
        <taxon>Kickxellomycotina</taxon>
        <taxon>Kickxellomycetes</taxon>
        <taxon>Kickxellales</taxon>
        <taxon>Kickxellaceae</taxon>
        <taxon>Spiromyces</taxon>
    </lineage>
</organism>